<keyword evidence="3" id="KW-0479">Metal-binding</keyword>
<evidence type="ECO:0000313" key="8">
    <source>
        <dbReference type="EMBL" id="HCC41893.1"/>
    </source>
</evidence>
<comment type="caution">
    <text evidence="8">The sequence shown here is derived from an EMBL/GenBank/DDBJ whole genome shotgun (WGS) entry which is preliminary data.</text>
</comment>
<dbReference type="EMBL" id="DOZN01000004">
    <property type="protein sequence ID" value="HCC41893.1"/>
    <property type="molecule type" value="Genomic_DNA"/>
</dbReference>
<gene>
    <name evidence="8" type="ORF">DEP93_00265</name>
</gene>
<accession>A0A3D0ZQ91</accession>
<feature type="domain" description="Radical SAM core" evidence="7">
    <location>
        <begin position="104"/>
        <end position="342"/>
    </location>
</feature>
<dbReference type="InterPro" id="IPR023885">
    <property type="entry name" value="4Fe4S-binding_SPASM_dom"/>
</dbReference>
<evidence type="ECO:0000256" key="5">
    <source>
        <dbReference type="ARBA" id="ARBA00023014"/>
    </source>
</evidence>
<evidence type="ECO:0000256" key="3">
    <source>
        <dbReference type="ARBA" id="ARBA00022723"/>
    </source>
</evidence>
<dbReference type="AlphaFoldDB" id="A0A3D0ZQ91"/>
<dbReference type="SUPFAM" id="SSF102114">
    <property type="entry name" value="Radical SAM enzymes"/>
    <property type="match status" value="1"/>
</dbReference>
<dbReference type="SFLD" id="SFLDG01067">
    <property type="entry name" value="SPASM/twitch_domain_containing"/>
    <property type="match status" value="1"/>
</dbReference>
<proteinExistence type="inferred from homology"/>
<dbReference type="SFLD" id="SFLDG01386">
    <property type="entry name" value="main_SPASM_domain-containing"/>
    <property type="match status" value="1"/>
</dbReference>
<sequence>MSTLTIKTPLRFSRFLHVLDFGNGVSAFYNALNQAVVYTASDFSSALQALQKPFSTAGLCVGLGQTERKTVRNLIRQLWRHKMLLEPDEDEMLDVETLRQFLNKPEIAILYLLLTDACNIACRYCYFEGGIPEGYKFSLMTFETAKSSVDLFVKVHARDLLKSNKEGPHIIFYGGEALLNWPVAKATLEYISKLKKVGQLPKNTRVTLNTNGILLNQEIAKVLIKHRVNIAVSLDGPWPIHDLMRVGHDGKGTFDLVMPKLKMLRDMGAHVGTCCTIDSHNIDQIEDVTKWMIEDLGFDTIGFNTLLESTERPIPNPEYYGEKVGQKLVNCFQIAREHGVYEDRFMRKVKAFIKGDFYFADCGGCGMQIVATPEGDIGPCQGYCGTRKYFVKPDSNFDPRTHSTWKEWRTRSPINMEPCLDCIALANCGGGCPHNSDVKDGSIWEVDSVFCKQSIYSVKFLIRDLFEQHQLESI</sequence>
<dbReference type="SFLD" id="SFLDG01384">
    <property type="entry name" value="thioether_bond_formation_requi"/>
    <property type="match status" value="1"/>
</dbReference>
<dbReference type="Pfam" id="PF04055">
    <property type="entry name" value="Radical_SAM"/>
    <property type="match status" value="1"/>
</dbReference>
<dbReference type="CDD" id="cd01335">
    <property type="entry name" value="Radical_SAM"/>
    <property type="match status" value="1"/>
</dbReference>
<dbReference type="PANTHER" id="PTHR43273:SF3">
    <property type="entry name" value="ANAEROBIC SULFATASE-MATURATING ENZYME HOMOLOG ASLB-RELATED"/>
    <property type="match status" value="1"/>
</dbReference>
<keyword evidence="2" id="KW-0949">S-adenosyl-L-methionine</keyword>
<evidence type="ECO:0000256" key="2">
    <source>
        <dbReference type="ARBA" id="ARBA00022691"/>
    </source>
</evidence>
<organism evidence="8 9">
    <name type="scientific">candidate division WWE3 bacterium</name>
    <dbReference type="NCBI Taxonomy" id="2053526"/>
    <lineage>
        <taxon>Bacteria</taxon>
        <taxon>Katanobacteria</taxon>
    </lineage>
</organism>
<dbReference type="SMART" id="SM00729">
    <property type="entry name" value="Elp3"/>
    <property type="match status" value="1"/>
</dbReference>
<keyword evidence="5" id="KW-0411">Iron-sulfur</keyword>
<dbReference type="InterPro" id="IPR023867">
    <property type="entry name" value="Sulphatase_maturase_rSAM"/>
</dbReference>
<dbReference type="GO" id="GO:0051536">
    <property type="term" value="F:iron-sulfur cluster binding"/>
    <property type="evidence" value="ECO:0007669"/>
    <property type="project" value="UniProtKB-KW"/>
</dbReference>
<dbReference type="InterPro" id="IPR058240">
    <property type="entry name" value="rSAM_sf"/>
</dbReference>
<evidence type="ECO:0000256" key="4">
    <source>
        <dbReference type="ARBA" id="ARBA00023004"/>
    </source>
</evidence>
<dbReference type="Gene3D" id="3.20.20.70">
    <property type="entry name" value="Aldolase class I"/>
    <property type="match status" value="1"/>
</dbReference>
<dbReference type="InterPro" id="IPR006638">
    <property type="entry name" value="Elp3/MiaA/NifB-like_rSAM"/>
</dbReference>
<dbReference type="InterPro" id="IPR007197">
    <property type="entry name" value="rSAM"/>
</dbReference>
<protein>
    <recommendedName>
        <fullName evidence="7">Radical SAM core domain-containing protein</fullName>
    </recommendedName>
</protein>
<evidence type="ECO:0000313" key="9">
    <source>
        <dbReference type="Proteomes" id="UP000263336"/>
    </source>
</evidence>
<dbReference type="NCBIfam" id="TIGR04085">
    <property type="entry name" value="rSAM_more_4Fe4S"/>
    <property type="match status" value="1"/>
</dbReference>
<comment type="cofactor">
    <cofactor evidence="1">
        <name>[4Fe-4S] cluster</name>
        <dbReference type="ChEBI" id="CHEBI:49883"/>
    </cofactor>
</comment>
<dbReference type="SFLD" id="SFLDS00029">
    <property type="entry name" value="Radical_SAM"/>
    <property type="match status" value="1"/>
</dbReference>
<dbReference type="PROSITE" id="PS51918">
    <property type="entry name" value="RADICAL_SAM"/>
    <property type="match status" value="1"/>
</dbReference>
<comment type="similarity">
    <text evidence="6">Belongs to the radical SAM superfamily. Anaerobic sulfatase-maturating enzyme family.</text>
</comment>
<name>A0A3D0ZQ91_UNCKA</name>
<dbReference type="InterPro" id="IPR013785">
    <property type="entry name" value="Aldolase_TIM"/>
</dbReference>
<evidence type="ECO:0000259" key="7">
    <source>
        <dbReference type="PROSITE" id="PS51918"/>
    </source>
</evidence>
<reference evidence="8 9" key="1">
    <citation type="journal article" date="2018" name="Nat. Biotechnol.">
        <title>A standardized bacterial taxonomy based on genome phylogeny substantially revises the tree of life.</title>
        <authorList>
            <person name="Parks D.H."/>
            <person name="Chuvochina M."/>
            <person name="Waite D.W."/>
            <person name="Rinke C."/>
            <person name="Skarshewski A."/>
            <person name="Chaumeil P.A."/>
            <person name="Hugenholtz P."/>
        </authorList>
    </citation>
    <scope>NUCLEOTIDE SEQUENCE [LARGE SCALE GENOMIC DNA]</scope>
    <source>
        <strain evidence="8">UBA11701</strain>
    </source>
</reference>
<dbReference type="GO" id="GO:0046872">
    <property type="term" value="F:metal ion binding"/>
    <property type="evidence" value="ECO:0007669"/>
    <property type="project" value="UniProtKB-KW"/>
</dbReference>
<dbReference type="GO" id="GO:0016491">
    <property type="term" value="F:oxidoreductase activity"/>
    <property type="evidence" value="ECO:0007669"/>
    <property type="project" value="InterPro"/>
</dbReference>
<evidence type="ECO:0000256" key="1">
    <source>
        <dbReference type="ARBA" id="ARBA00001966"/>
    </source>
</evidence>
<keyword evidence="4" id="KW-0408">Iron</keyword>
<dbReference type="PANTHER" id="PTHR43273">
    <property type="entry name" value="ANAEROBIC SULFATASE-MATURATING ENZYME HOMOLOG ASLB-RELATED"/>
    <property type="match status" value="1"/>
</dbReference>
<dbReference type="Proteomes" id="UP000263336">
    <property type="component" value="Unassembled WGS sequence"/>
</dbReference>
<evidence type="ECO:0000256" key="6">
    <source>
        <dbReference type="ARBA" id="ARBA00023601"/>
    </source>
</evidence>